<dbReference type="PIRSF" id="PIRSF036659">
    <property type="entry name" value="BdbC"/>
    <property type="match status" value="1"/>
</dbReference>
<gene>
    <name evidence="13" type="ORF">SAMN06264855_11247</name>
</gene>
<protein>
    <submittedName>
        <fullName evidence="13">Disulfide bond formation protein DsbB</fullName>
    </submittedName>
</protein>
<evidence type="ECO:0000256" key="5">
    <source>
        <dbReference type="ARBA" id="ARBA00022982"/>
    </source>
</evidence>
<keyword evidence="7" id="KW-0560">Oxidoreductase</keyword>
<evidence type="ECO:0000313" key="13">
    <source>
        <dbReference type="EMBL" id="SNR52602.1"/>
    </source>
</evidence>
<evidence type="ECO:0000256" key="6">
    <source>
        <dbReference type="ARBA" id="ARBA00022989"/>
    </source>
</evidence>
<dbReference type="GO" id="GO:0016020">
    <property type="term" value="C:membrane"/>
    <property type="evidence" value="ECO:0007669"/>
    <property type="project" value="UniProtKB-SubCell"/>
</dbReference>
<evidence type="ECO:0000313" key="14">
    <source>
        <dbReference type="Proteomes" id="UP000198397"/>
    </source>
</evidence>
<sequence length="139" mass="14790">MERGEPVRLLLGAVTLVAAVATVGSLYFSEAMGLVPCDLCWVQRILMYPLVIVVGVATLEGRTAVWRTGLPLSLLGAAVAAYHSYLQLSPDATCTLDGGCTTILWRGFGVFTIPRLTLVAFLLISLGLVGAALLDRRGR</sequence>
<organism evidence="13 14">
    <name type="scientific">Halorubrum vacuolatum</name>
    <name type="common">Natronobacterium vacuolatum</name>
    <dbReference type="NCBI Taxonomy" id="63740"/>
    <lineage>
        <taxon>Archaea</taxon>
        <taxon>Methanobacteriati</taxon>
        <taxon>Methanobacteriota</taxon>
        <taxon>Stenosarchaea group</taxon>
        <taxon>Halobacteria</taxon>
        <taxon>Halobacteriales</taxon>
        <taxon>Haloferacaceae</taxon>
        <taxon>Halorubrum</taxon>
    </lineage>
</organism>
<evidence type="ECO:0000256" key="2">
    <source>
        <dbReference type="ARBA" id="ARBA00007602"/>
    </source>
</evidence>
<dbReference type="Gene3D" id="1.20.1550.10">
    <property type="entry name" value="DsbB-like"/>
    <property type="match status" value="1"/>
</dbReference>
<evidence type="ECO:0000256" key="8">
    <source>
        <dbReference type="ARBA" id="ARBA00023136"/>
    </source>
</evidence>
<dbReference type="PANTHER" id="PTHR43469">
    <property type="entry name" value="DISULFIDE FORMATION PROTEIN-RELATED"/>
    <property type="match status" value="1"/>
</dbReference>
<dbReference type="AlphaFoldDB" id="A0A238X1I4"/>
<accession>A0A238X1I4</accession>
<comment type="subcellular location">
    <subcellularLocation>
        <location evidence="1">Membrane</location>
        <topology evidence="1">Multi-pass membrane protein</topology>
    </subcellularLocation>
</comment>
<evidence type="ECO:0000256" key="3">
    <source>
        <dbReference type="ARBA" id="ARBA00022448"/>
    </source>
</evidence>
<dbReference type="SUPFAM" id="SSF158442">
    <property type="entry name" value="DsbB-like"/>
    <property type="match status" value="1"/>
</dbReference>
<dbReference type="InterPro" id="IPR012187">
    <property type="entry name" value="Disulphide_bond_form_BdbC"/>
</dbReference>
<evidence type="ECO:0000256" key="1">
    <source>
        <dbReference type="ARBA" id="ARBA00004141"/>
    </source>
</evidence>
<reference evidence="13 14" key="1">
    <citation type="submission" date="2017-06" db="EMBL/GenBank/DDBJ databases">
        <authorList>
            <person name="Kim H.J."/>
            <person name="Triplett B.A."/>
        </authorList>
    </citation>
    <scope>NUCLEOTIDE SEQUENCE [LARGE SCALE GENOMIC DNA]</scope>
    <source>
        <strain evidence="13 14">DSM 8800</strain>
    </source>
</reference>
<dbReference type="GO" id="GO:0015035">
    <property type="term" value="F:protein-disulfide reductase activity"/>
    <property type="evidence" value="ECO:0007669"/>
    <property type="project" value="InterPro"/>
</dbReference>
<evidence type="ECO:0000256" key="4">
    <source>
        <dbReference type="ARBA" id="ARBA00022692"/>
    </source>
</evidence>
<name>A0A238X1I4_HALVU</name>
<keyword evidence="10" id="KW-0143">Chaperone</keyword>
<evidence type="ECO:0000256" key="10">
    <source>
        <dbReference type="ARBA" id="ARBA00023186"/>
    </source>
</evidence>
<comment type="similarity">
    <text evidence="2">Belongs to the DsbB family. BdbC subfamily.</text>
</comment>
<keyword evidence="4 12" id="KW-0812">Transmembrane</keyword>
<keyword evidence="3" id="KW-0813">Transport</keyword>
<dbReference type="InterPro" id="IPR023380">
    <property type="entry name" value="DsbB-like_sf"/>
</dbReference>
<dbReference type="Pfam" id="PF02600">
    <property type="entry name" value="DsbB"/>
    <property type="match status" value="1"/>
</dbReference>
<dbReference type="GO" id="GO:0006457">
    <property type="term" value="P:protein folding"/>
    <property type="evidence" value="ECO:0007669"/>
    <property type="project" value="InterPro"/>
</dbReference>
<evidence type="ECO:0000256" key="11">
    <source>
        <dbReference type="ARBA" id="ARBA00023284"/>
    </source>
</evidence>
<evidence type="ECO:0000256" key="7">
    <source>
        <dbReference type="ARBA" id="ARBA00023002"/>
    </source>
</evidence>
<feature type="transmembrane region" description="Helical" evidence="12">
    <location>
        <begin position="41"/>
        <end position="59"/>
    </location>
</feature>
<keyword evidence="11" id="KW-0676">Redox-active center</keyword>
<keyword evidence="14" id="KW-1185">Reference proteome</keyword>
<keyword evidence="6 12" id="KW-1133">Transmembrane helix</keyword>
<evidence type="ECO:0000256" key="9">
    <source>
        <dbReference type="ARBA" id="ARBA00023157"/>
    </source>
</evidence>
<keyword evidence="8 12" id="KW-0472">Membrane</keyword>
<dbReference type="OrthoDB" id="213767at2157"/>
<dbReference type="EMBL" id="FZNQ01000012">
    <property type="protein sequence ID" value="SNR52602.1"/>
    <property type="molecule type" value="Genomic_DNA"/>
</dbReference>
<proteinExistence type="inferred from homology"/>
<dbReference type="PANTHER" id="PTHR43469:SF1">
    <property type="entry name" value="SPBETA PROPHAGE-DERIVED DISULFIDE BOND FORMATION PROTEIN B"/>
    <property type="match status" value="1"/>
</dbReference>
<dbReference type="InterPro" id="IPR003752">
    <property type="entry name" value="DiS_bond_form_DsbB/BdbC"/>
</dbReference>
<evidence type="ECO:0000256" key="12">
    <source>
        <dbReference type="SAM" id="Phobius"/>
    </source>
</evidence>
<dbReference type="Proteomes" id="UP000198397">
    <property type="component" value="Unassembled WGS sequence"/>
</dbReference>
<feature type="transmembrane region" description="Helical" evidence="12">
    <location>
        <begin position="71"/>
        <end position="88"/>
    </location>
</feature>
<feature type="transmembrane region" description="Helical" evidence="12">
    <location>
        <begin position="7"/>
        <end position="29"/>
    </location>
</feature>
<keyword evidence="9" id="KW-1015">Disulfide bond</keyword>
<keyword evidence="5" id="KW-0249">Electron transport</keyword>
<dbReference type="RefSeq" id="WP_089385201.1">
    <property type="nucleotide sequence ID" value="NZ_FZNQ01000012.1"/>
</dbReference>
<feature type="transmembrane region" description="Helical" evidence="12">
    <location>
        <begin position="108"/>
        <end position="134"/>
    </location>
</feature>